<dbReference type="OrthoDB" id="9812528at2"/>
<dbReference type="AlphaFoldDB" id="A0A5C6ZLU7"/>
<gene>
    <name evidence="2" type="ORF">ESY86_03090</name>
</gene>
<feature type="domain" description="Fe/B12 periplasmic-binding" evidence="1">
    <location>
        <begin position="143"/>
        <end position="415"/>
    </location>
</feature>
<evidence type="ECO:0000313" key="3">
    <source>
        <dbReference type="Proteomes" id="UP000321578"/>
    </source>
</evidence>
<dbReference type="PANTHER" id="PTHR30535:SF34">
    <property type="entry name" value="MOLYBDATE-BINDING PROTEIN MOLA"/>
    <property type="match status" value="1"/>
</dbReference>
<dbReference type="PANTHER" id="PTHR30535">
    <property type="entry name" value="VITAMIN B12-BINDING PROTEIN"/>
    <property type="match status" value="1"/>
</dbReference>
<dbReference type="EMBL" id="VORO01000003">
    <property type="protein sequence ID" value="TXD90367.1"/>
    <property type="molecule type" value="Genomic_DNA"/>
</dbReference>
<comment type="caution">
    <text evidence="2">The sequence shown here is derived from an EMBL/GenBank/DDBJ whole genome shotgun (WGS) entry which is preliminary data.</text>
</comment>
<dbReference type="PROSITE" id="PS50983">
    <property type="entry name" value="FE_B12_PBP"/>
    <property type="match status" value="1"/>
</dbReference>
<sequence>MRKRSIIWPWKNKSVNPIGSLRPLKSKSATNLTFEPLKPKLLKSAVCLFIAIAFLSCKSDKSSNASENSKIPSATINDETLQLSYAKGFSVKTFENFSVLNVSNPWPNADESYKYALIPRENAAKITLNKEDFDGMLLTPIQSIVVTSTTHIPALELLGVEQSLVGFPGINYISSEKVRARIDQGHVRELGKNEGINTEVLLEVRPDVVIAFGVDGSNKSMDVIAKAGIPVIYNGDWVEKSPLAKAEWIKFFGVLYNKQKKADSIFNQIVTGYEEAKKLATTVNHVPTILAGAMYKDVWYLPSGTSPEAQFLNDANLNYLWRDTEGKGSLELSFESVFQKAKNAELWLSPSYYTSLEAMLKANTHYDQFEAYKNKSVYSFASTVGATGGVTYYELGMARPDLVLKDMIKIGHPELLEDYELNFFRKMK</sequence>
<organism evidence="2 3">
    <name type="scientific">Subsaximicrobium wynnwilliamsii</name>
    <dbReference type="NCBI Taxonomy" id="291179"/>
    <lineage>
        <taxon>Bacteria</taxon>
        <taxon>Pseudomonadati</taxon>
        <taxon>Bacteroidota</taxon>
        <taxon>Flavobacteriia</taxon>
        <taxon>Flavobacteriales</taxon>
        <taxon>Flavobacteriaceae</taxon>
        <taxon>Subsaximicrobium</taxon>
    </lineage>
</organism>
<dbReference type="SUPFAM" id="SSF53807">
    <property type="entry name" value="Helical backbone' metal receptor"/>
    <property type="match status" value="1"/>
</dbReference>
<reference evidence="2 3" key="1">
    <citation type="submission" date="2019-08" db="EMBL/GenBank/DDBJ databases">
        <title>Genomes of Subsaximicrobium wynnwilliamsii strains.</title>
        <authorList>
            <person name="Bowman J.P."/>
        </authorList>
    </citation>
    <scope>NUCLEOTIDE SEQUENCE [LARGE SCALE GENOMIC DNA]</scope>
    <source>
        <strain evidence="2 3">2-80-2</strain>
    </source>
</reference>
<dbReference type="Proteomes" id="UP000321578">
    <property type="component" value="Unassembled WGS sequence"/>
</dbReference>
<dbReference type="Gene3D" id="3.40.50.1980">
    <property type="entry name" value="Nitrogenase molybdenum iron protein domain"/>
    <property type="match status" value="2"/>
</dbReference>
<name>A0A5C6ZLU7_9FLAO</name>
<dbReference type="InterPro" id="IPR002491">
    <property type="entry name" value="ABC_transptr_periplasmic_BD"/>
</dbReference>
<protein>
    <submittedName>
        <fullName evidence="2">ABC transporter substrate-binding protein</fullName>
    </submittedName>
</protein>
<dbReference type="Pfam" id="PF01497">
    <property type="entry name" value="Peripla_BP_2"/>
    <property type="match status" value="1"/>
</dbReference>
<dbReference type="GO" id="GO:0071281">
    <property type="term" value="P:cellular response to iron ion"/>
    <property type="evidence" value="ECO:0007669"/>
    <property type="project" value="TreeGrafter"/>
</dbReference>
<evidence type="ECO:0000313" key="2">
    <source>
        <dbReference type="EMBL" id="TXD90367.1"/>
    </source>
</evidence>
<keyword evidence="3" id="KW-1185">Reference proteome</keyword>
<proteinExistence type="predicted"/>
<dbReference type="InterPro" id="IPR050902">
    <property type="entry name" value="ABC_Transporter_SBP"/>
</dbReference>
<evidence type="ECO:0000259" key="1">
    <source>
        <dbReference type="PROSITE" id="PS50983"/>
    </source>
</evidence>
<accession>A0A5C6ZLU7</accession>